<evidence type="ECO:0000259" key="4">
    <source>
        <dbReference type="Pfam" id="PF17177"/>
    </source>
</evidence>
<organism evidence="5 6">
    <name type="scientific">Apostasia shenzhenica</name>
    <dbReference type="NCBI Taxonomy" id="1088818"/>
    <lineage>
        <taxon>Eukaryota</taxon>
        <taxon>Viridiplantae</taxon>
        <taxon>Streptophyta</taxon>
        <taxon>Embryophyta</taxon>
        <taxon>Tracheophyta</taxon>
        <taxon>Spermatophyta</taxon>
        <taxon>Magnoliopsida</taxon>
        <taxon>Liliopsida</taxon>
        <taxon>Asparagales</taxon>
        <taxon>Orchidaceae</taxon>
        <taxon>Apostasioideae</taxon>
        <taxon>Apostasia</taxon>
    </lineage>
</organism>
<feature type="repeat" description="PPR" evidence="3">
    <location>
        <begin position="39"/>
        <end position="73"/>
    </location>
</feature>
<reference evidence="5 6" key="1">
    <citation type="journal article" date="2017" name="Nature">
        <title>The Apostasia genome and the evolution of orchids.</title>
        <authorList>
            <person name="Zhang G.Q."/>
            <person name="Liu K.W."/>
            <person name="Li Z."/>
            <person name="Lohaus R."/>
            <person name="Hsiao Y.Y."/>
            <person name="Niu S.C."/>
            <person name="Wang J.Y."/>
            <person name="Lin Y.C."/>
            <person name="Xu Q."/>
            <person name="Chen L.J."/>
            <person name="Yoshida K."/>
            <person name="Fujiwara S."/>
            <person name="Wang Z.W."/>
            <person name="Zhang Y.Q."/>
            <person name="Mitsuda N."/>
            <person name="Wang M."/>
            <person name="Liu G.H."/>
            <person name="Pecoraro L."/>
            <person name="Huang H.X."/>
            <person name="Xiao X.J."/>
            <person name="Lin M."/>
            <person name="Wu X.Y."/>
            <person name="Wu W.L."/>
            <person name="Chen Y.Y."/>
            <person name="Chang S.B."/>
            <person name="Sakamoto S."/>
            <person name="Ohme-Takagi M."/>
            <person name="Yagi M."/>
            <person name="Zeng S.J."/>
            <person name="Shen C.Y."/>
            <person name="Yeh C.M."/>
            <person name="Luo Y.B."/>
            <person name="Tsai W.C."/>
            <person name="Van de Peer Y."/>
            <person name="Liu Z.J."/>
        </authorList>
    </citation>
    <scope>NUCLEOTIDE SEQUENCE [LARGE SCALE GENOMIC DNA]</scope>
    <source>
        <strain evidence="6">cv. Shenzhen</strain>
        <tissue evidence="5">Stem</tissue>
    </source>
</reference>
<dbReference type="InterPro" id="IPR033443">
    <property type="entry name" value="PROP1-like_PPR_dom"/>
</dbReference>
<dbReference type="Proteomes" id="UP000236161">
    <property type="component" value="Unassembled WGS sequence"/>
</dbReference>
<dbReference type="EC" id="2.1.1.204" evidence="5"/>
<dbReference type="AlphaFoldDB" id="A0A2I0ALB7"/>
<evidence type="ECO:0000256" key="1">
    <source>
        <dbReference type="ARBA" id="ARBA00007626"/>
    </source>
</evidence>
<sequence>MIISSLVVQLLAGCAKEKDGYYIAMQLIQELESNGLQKDSVIYGSLIAICASNNLCEKAEEYFNQMKDNCCTPNIFHYSSLLNAYSISGDYVKAEKLIKDMNSAGIEGTKVVLTTLLKVYARGGLFERSRELLAELETLGYAKDEMPYCLLMDNLAKAGHLAEAREVFKDMKAKNLKTDGYAYSIMISAFCRAGLFKEARDLAKEFDASNEKCDLVMLNTLLRAYCNSGDMDSVMKMLRKMDELTILPDWNTFQILTKYFCRENLFHLAYRTVEDMNSKGHQLDEELCTSLILKLAKAGSPSEAFSLYNMLKYRKRNVCKSLHEKMLNILVAAGFLKDAYVVMKDNMEMISTLSLGNFTTSFMKFGNINLINDVVKALHRSGRTLDTDIFRIAISRYIAKPEKIELLLHLLKWMEGHGFVVDSSSRNLLLKNSHIFGQKHLIAEILSRQHVMSRKLGNLHK</sequence>
<dbReference type="NCBIfam" id="TIGR00756">
    <property type="entry name" value="PPR"/>
    <property type="match status" value="5"/>
</dbReference>
<dbReference type="Gene3D" id="1.25.40.10">
    <property type="entry name" value="Tetratricopeptide repeat domain"/>
    <property type="match status" value="2"/>
</dbReference>
<gene>
    <name evidence="5" type="ORF">AXF42_Ash011235</name>
</gene>
<dbReference type="GO" id="GO:0008168">
    <property type="term" value="F:methyltransferase activity"/>
    <property type="evidence" value="ECO:0007669"/>
    <property type="project" value="UniProtKB-KW"/>
</dbReference>
<keyword evidence="5" id="KW-0808">Transferase</keyword>
<evidence type="ECO:0000313" key="6">
    <source>
        <dbReference type="Proteomes" id="UP000236161"/>
    </source>
</evidence>
<feature type="repeat" description="PPR" evidence="3">
    <location>
        <begin position="214"/>
        <end position="248"/>
    </location>
</feature>
<evidence type="ECO:0000313" key="5">
    <source>
        <dbReference type="EMBL" id="PKA56305.1"/>
    </source>
</evidence>
<dbReference type="Pfam" id="PF01535">
    <property type="entry name" value="PPR"/>
    <property type="match status" value="1"/>
</dbReference>
<protein>
    <submittedName>
        <fullName evidence="5">Pentatricopeptide repeat-containing protein</fullName>
        <ecNumber evidence="5">2.1.1.204</ecNumber>
    </submittedName>
</protein>
<evidence type="ECO:0000256" key="2">
    <source>
        <dbReference type="ARBA" id="ARBA00022737"/>
    </source>
</evidence>
<feature type="repeat" description="PPR" evidence="3">
    <location>
        <begin position="74"/>
        <end position="108"/>
    </location>
</feature>
<feature type="repeat" description="PPR" evidence="3">
    <location>
        <begin position="144"/>
        <end position="178"/>
    </location>
</feature>
<dbReference type="PROSITE" id="PS51375">
    <property type="entry name" value="PPR"/>
    <property type="match status" value="5"/>
</dbReference>
<accession>A0A2I0ALB7</accession>
<dbReference type="OrthoDB" id="185373at2759"/>
<dbReference type="EMBL" id="KZ451974">
    <property type="protein sequence ID" value="PKA56305.1"/>
    <property type="molecule type" value="Genomic_DNA"/>
</dbReference>
<evidence type="ECO:0000256" key="3">
    <source>
        <dbReference type="PROSITE-ProRule" id="PRU00708"/>
    </source>
</evidence>
<dbReference type="Pfam" id="PF17177">
    <property type="entry name" value="PPR_long"/>
    <property type="match status" value="1"/>
</dbReference>
<feature type="domain" description="PROP1-like PPR" evidence="4">
    <location>
        <begin position="16"/>
        <end position="135"/>
    </location>
</feature>
<dbReference type="InterPro" id="IPR002885">
    <property type="entry name" value="PPR_rpt"/>
</dbReference>
<dbReference type="PANTHER" id="PTHR47447">
    <property type="entry name" value="OS03G0856100 PROTEIN"/>
    <property type="match status" value="1"/>
</dbReference>
<proteinExistence type="inferred from homology"/>
<dbReference type="PANTHER" id="PTHR47447:SF17">
    <property type="entry name" value="OS12G0638900 PROTEIN"/>
    <property type="match status" value="1"/>
</dbReference>
<dbReference type="InterPro" id="IPR011990">
    <property type="entry name" value="TPR-like_helical_dom_sf"/>
</dbReference>
<feature type="repeat" description="PPR" evidence="3">
    <location>
        <begin position="179"/>
        <end position="213"/>
    </location>
</feature>
<dbReference type="Pfam" id="PF13041">
    <property type="entry name" value="PPR_2"/>
    <property type="match status" value="2"/>
</dbReference>
<keyword evidence="2" id="KW-0677">Repeat</keyword>
<name>A0A2I0ALB7_9ASPA</name>
<keyword evidence="6" id="KW-1185">Reference proteome</keyword>
<dbReference type="STRING" id="1088818.A0A2I0ALB7"/>
<dbReference type="GO" id="GO:0032259">
    <property type="term" value="P:methylation"/>
    <property type="evidence" value="ECO:0007669"/>
    <property type="project" value="UniProtKB-KW"/>
</dbReference>
<comment type="similarity">
    <text evidence="1">Belongs to the PPR family. P subfamily.</text>
</comment>
<keyword evidence="5" id="KW-0489">Methyltransferase</keyword>